<sequence>MFTVYSKVNCKYCEAIEKVFSMKNIEYKKNLLNVDYTREDFIEKFGEQGTFPKVLNENGDLIGGAKETVQYLRDNHLV</sequence>
<dbReference type="Proteomes" id="UP000510897">
    <property type="component" value="Segment"/>
</dbReference>
<proteinExistence type="predicted"/>
<accession>A0A7D5JV43</accession>
<dbReference type="EMBL" id="MT586120">
    <property type="protein sequence ID" value="QLF86310.1"/>
    <property type="molecule type" value="Genomic_DNA"/>
</dbReference>
<feature type="domain" description="Glutaredoxin" evidence="1">
    <location>
        <begin position="3"/>
        <end position="55"/>
    </location>
</feature>
<dbReference type="SUPFAM" id="SSF52833">
    <property type="entry name" value="Thioredoxin-like"/>
    <property type="match status" value="1"/>
</dbReference>
<name>A0A7D5JV43_9CAUD</name>
<evidence type="ECO:0000313" key="2">
    <source>
        <dbReference type="EMBL" id="QLF86310.1"/>
    </source>
</evidence>
<evidence type="ECO:0000259" key="1">
    <source>
        <dbReference type="Pfam" id="PF00462"/>
    </source>
</evidence>
<reference evidence="2 3" key="2">
    <citation type="submission" date="2020-07" db="EMBL/GenBank/DDBJ databases">
        <title>Signatures of coevolution in a cyanophage population.</title>
        <authorList>
            <person name="Abebe J."/>
        </authorList>
    </citation>
    <scope>NUCLEOTIDE SEQUENCE [LARGE SCALE GENOMIC DNA]</scope>
    <source>
        <strain evidence="2">0809CC03</strain>
    </source>
</reference>
<dbReference type="InterPro" id="IPR036249">
    <property type="entry name" value="Thioredoxin-like_sf"/>
</dbReference>
<dbReference type="Pfam" id="PF00462">
    <property type="entry name" value="Glutaredoxin"/>
    <property type="match status" value="1"/>
</dbReference>
<evidence type="ECO:0000313" key="3">
    <source>
        <dbReference type="Proteomes" id="UP000510897"/>
    </source>
</evidence>
<reference evidence="2 3" key="1">
    <citation type="submission" date="2020-06" db="EMBL/GenBank/DDBJ databases">
        <authorList>
            <person name="Puxty R.J."/>
            <person name="Weihe C."/>
            <person name="Marston M.F."/>
            <person name="Martiny J.B.H."/>
        </authorList>
    </citation>
    <scope>NUCLEOTIDE SEQUENCE [LARGE SCALE GENOMIC DNA]</scope>
    <source>
        <strain evidence="2">0809CC03</strain>
    </source>
</reference>
<dbReference type="InterPro" id="IPR002109">
    <property type="entry name" value="Glutaredoxin"/>
</dbReference>
<dbReference type="Gene3D" id="3.40.30.10">
    <property type="entry name" value="Glutaredoxin"/>
    <property type="match status" value="1"/>
</dbReference>
<organism evidence="2 3">
    <name type="scientific">Synechococcus phage S-CAM7</name>
    <dbReference type="NCBI Taxonomy" id="1883368"/>
    <lineage>
        <taxon>Viruses</taxon>
        <taxon>Duplodnaviria</taxon>
        <taxon>Heunggongvirae</taxon>
        <taxon>Uroviricota</taxon>
        <taxon>Caudoviricetes</taxon>
        <taxon>Pantevenvirales</taxon>
        <taxon>Kyanoviridae</taxon>
        <taxon>Mazuvirus</taxon>
        <taxon>Mazuvirus scam7</taxon>
    </lineage>
</organism>
<dbReference type="PROSITE" id="PS51354">
    <property type="entry name" value="GLUTAREDOXIN_2"/>
    <property type="match status" value="1"/>
</dbReference>
<protein>
    <recommendedName>
        <fullName evidence="1">Glutaredoxin domain-containing protein</fullName>
    </recommendedName>
</protein>
<gene>
    <name evidence="2" type="ORF">CC030809_00262</name>
</gene>